<accession>A0A4P9VTK8</accession>
<reference evidence="2 3" key="1">
    <citation type="submission" date="2017-04" db="EMBL/GenBank/DDBJ databases">
        <title>Draft genome sequence of Zooshikella ganghwensis VG4 isolated from Red Sea sediments.</title>
        <authorList>
            <person name="Rehman Z."/>
            <person name="Alam I."/>
            <person name="Kamau A."/>
            <person name="Bajic V."/>
            <person name="Leiknes T."/>
        </authorList>
    </citation>
    <scope>NUCLEOTIDE SEQUENCE [LARGE SCALE GENOMIC DNA]</scope>
    <source>
        <strain evidence="2 3">VG4</strain>
    </source>
</reference>
<keyword evidence="1" id="KW-0472">Membrane</keyword>
<dbReference type="Pfam" id="PF13803">
    <property type="entry name" value="DUF4184"/>
    <property type="match status" value="1"/>
</dbReference>
<dbReference type="EMBL" id="NDXW01000001">
    <property type="protein sequence ID" value="RDH46506.1"/>
    <property type="molecule type" value="Genomic_DNA"/>
</dbReference>
<feature type="transmembrane region" description="Helical" evidence="1">
    <location>
        <begin position="145"/>
        <end position="163"/>
    </location>
</feature>
<gene>
    <name evidence="2" type="ORF">B9G39_25290</name>
</gene>
<proteinExistence type="predicted"/>
<feature type="transmembrane region" description="Helical" evidence="1">
    <location>
        <begin position="21"/>
        <end position="40"/>
    </location>
</feature>
<dbReference type="AlphaFoldDB" id="A0A4P9VTK8"/>
<evidence type="ECO:0000313" key="3">
    <source>
        <dbReference type="Proteomes" id="UP000257039"/>
    </source>
</evidence>
<comment type="caution">
    <text evidence="2">The sequence shown here is derived from an EMBL/GenBank/DDBJ whole genome shotgun (WGS) entry which is preliminary data.</text>
</comment>
<keyword evidence="3" id="KW-1185">Reference proteome</keyword>
<evidence type="ECO:0000313" key="2">
    <source>
        <dbReference type="EMBL" id="RDH46506.1"/>
    </source>
</evidence>
<sequence>MPYTLSHAIISLPVSVMTRGKIPLAALVVGSISPDFPYLLALTPTEAPGHSVLGIFTHCLIPSLLMLLTWYLWLAGPTLDLLRLPKESQSFGVMPFFMIVFGVLIGAYSHVLWDATSHADGAFVINSEFWNKAFFSLPLYKWNQYGSGILGLIALSSWYLYTVASNHQAKYQGKLTLGLSIYGTCTIFFIVLANVIHGSSTLTDYAVRSANGAITGCFVGMFIYALVVNLKKRTNTP</sequence>
<feature type="transmembrane region" description="Helical" evidence="1">
    <location>
        <begin position="175"/>
        <end position="197"/>
    </location>
</feature>
<protein>
    <submittedName>
        <fullName evidence="2">DUF4184 family protein</fullName>
    </submittedName>
</protein>
<dbReference type="InterPro" id="IPR025238">
    <property type="entry name" value="DUF4184"/>
</dbReference>
<feature type="transmembrane region" description="Helical" evidence="1">
    <location>
        <begin position="52"/>
        <end position="73"/>
    </location>
</feature>
<organism evidence="2 3">
    <name type="scientific">Zooshikella ganghwensis</name>
    <dbReference type="NCBI Taxonomy" id="202772"/>
    <lineage>
        <taxon>Bacteria</taxon>
        <taxon>Pseudomonadati</taxon>
        <taxon>Pseudomonadota</taxon>
        <taxon>Gammaproteobacteria</taxon>
        <taxon>Oceanospirillales</taxon>
        <taxon>Zooshikellaceae</taxon>
        <taxon>Zooshikella</taxon>
    </lineage>
</organism>
<dbReference type="Proteomes" id="UP000257039">
    <property type="component" value="Unassembled WGS sequence"/>
</dbReference>
<keyword evidence="1" id="KW-1133">Transmembrane helix</keyword>
<name>A0A4P9VTK8_9GAMM</name>
<keyword evidence="1" id="KW-0812">Transmembrane</keyword>
<feature type="transmembrane region" description="Helical" evidence="1">
    <location>
        <begin position="93"/>
        <end position="113"/>
    </location>
</feature>
<evidence type="ECO:0000256" key="1">
    <source>
        <dbReference type="SAM" id="Phobius"/>
    </source>
</evidence>
<feature type="transmembrane region" description="Helical" evidence="1">
    <location>
        <begin position="209"/>
        <end position="230"/>
    </location>
</feature>